<gene>
    <name evidence="2" type="ORF">KCU76_g584</name>
</gene>
<reference evidence="2" key="1">
    <citation type="journal article" date="2021" name="J Fungi (Basel)">
        <title>Virulence traits and population genomics of the black yeast Aureobasidium melanogenum.</title>
        <authorList>
            <person name="Cernosa A."/>
            <person name="Sun X."/>
            <person name="Gostincar C."/>
            <person name="Fang C."/>
            <person name="Gunde-Cimerman N."/>
            <person name="Song Z."/>
        </authorList>
    </citation>
    <scope>NUCLEOTIDE SEQUENCE</scope>
    <source>
        <strain evidence="2">EXF-9911</strain>
    </source>
</reference>
<dbReference type="AlphaFoldDB" id="A0A9P8JFJ5"/>
<name>A0A9P8JFJ5_AURME</name>
<dbReference type="Proteomes" id="UP000779574">
    <property type="component" value="Unassembled WGS sequence"/>
</dbReference>
<evidence type="ECO:0000256" key="1">
    <source>
        <dbReference type="SAM" id="MobiDB-lite"/>
    </source>
</evidence>
<proteinExistence type="predicted"/>
<reference evidence="2" key="2">
    <citation type="submission" date="2021-08" db="EMBL/GenBank/DDBJ databases">
        <authorList>
            <person name="Gostincar C."/>
            <person name="Sun X."/>
            <person name="Song Z."/>
            <person name="Gunde-Cimerman N."/>
        </authorList>
    </citation>
    <scope>NUCLEOTIDE SEQUENCE</scope>
    <source>
        <strain evidence="2">EXF-9911</strain>
    </source>
</reference>
<feature type="compositionally biased region" description="Basic and acidic residues" evidence="1">
    <location>
        <begin position="13"/>
        <end position="22"/>
    </location>
</feature>
<organism evidence="2 3">
    <name type="scientific">Aureobasidium melanogenum</name>
    <name type="common">Aureobasidium pullulans var. melanogenum</name>
    <dbReference type="NCBI Taxonomy" id="46634"/>
    <lineage>
        <taxon>Eukaryota</taxon>
        <taxon>Fungi</taxon>
        <taxon>Dikarya</taxon>
        <taxon>Ascomycota</taxon>
        <taxon>Pezizomycotina</taxon>
        <taxon>Dothideomycetes</taxon>
        <taxon>Dothideomycetidae</taxon>
        <taxon>Dothideales</taxon>
        <taxon>Saccotheciaceae</taxon>
        <taxon>Aureobasidium</taxon>
    </lineage>
</organism>
<protein>
    <submittedName>
        <fullName evidence="2">Uncharacterized protein</fullName>
    </submittedName>
</protein>
<evidence type="ECO:0000313" key="2">
    <source>
        <dbReference type="EMBL" id="KAG9700664.1"/>
    </source>
</evidence>
<evidence type="ECO:0000313" key="3">
    <source>
        <dbReference type="Proteomes" id="UP000779574"/>
    </source>
</evidence>
<accession>A0A9P8JFJ5</accession>
<feature type="region of interest" description="Disordered" evidence="1">
    <location>
        <begin position="1"/>
        <end position="22"/>
    </location>
</feature>
<comment type="caution">
    <text evidence="2">The sequence shown here is derived from an EMBL/GenBank/DDBJ whole genome shotgun (WGS) entry which is preliminary data.</text>
</comment>
<sequence>MARATVYLSSNHPTEHSHTHDLDAHKDTGTLNTCHAVIRICQLMHGNAMDYENQLLETQSFRLSFCVNYIHTNLAKHFAVDARLHSLCSDVVERTWLMMTRSLKCRLEKVLVVLVLGAVGGLSASKIQNEIFDIGGKNTKFVTAEWVVQLALKDTARAEQMFAKAAKKA</sequence>
<dbReference type="EMBL" id="JAHFXF010000011">
    <property type="protein sequence ID" value="KAG9700664.1"/>
    <property type="molecule type" value="Genomic_DNA"/>
</dbReference>
<feature type="non-terminal residue" evidence="2">
    <location>
        <position position="1"/>
    </location>
</feature>